<dbReference type="AlphaFoldDB" id="A0AAW6HPL4"/>
<proteinExistence type="predicted"/>
<gene>
    <name evidence="2" type="ORF">LNO71_01625</name>
</gene>
<dbReference type="InterPro" id="IPR035215">
    <property type="entry name" value="DUF5454"/>
</dbReference>
<name>A0AAW6HPL4_9MOLU</name>
<organism evidence="2 3">
    <name type="scientific">Mycoplasma bradburyae</name>
    <dbReference type="NCBI Taxonomy" id="2963128"/>
    <lineage>
        <taxon>Bacteria</taxon>
        <taxon>Bacillati</taxon>
        <taxon>Mycoplasmatota</taxon>
        <taxon>Mollicutes</taxon>
        <taxon>Mycoplasmataceae</taxon>
        <taxon>Mycoplasma</taxon>
    </lineage>
</organism>
<evidence type="ECO:0000313" key="2">
    <source>
        <dbReference type="EMBL" id="MDC4183342.1"/>
    </source>
</evidence>
<keyword evidence="1" id="KW-0175">Coiled coil</keyword>
<evidence type="ECO:0000313" key="3">
    <source>
        <dbReference type="Proteomes" id="UP001216384"/>
    </source>
</evidence>
<dbReference type="RefSeq" id="WP_255045999.1">
    <property type="nucleotide sequence ID" value="NZ_CP101415.1"/>
</dbReference>
<protein>
    <submittedName>
        <fullName evidence="2">DUF5454 family protein</fullName>
    </submittedName>
</protein>
<feature type="coiled-coil region" evidence="1">
    <location>
        <begin position="72"/>
        <end position="99"/>
    </location>
</feature>
<dbReference type="EMBL" id="JAJHZP010000013">
    <property type="protein sequence ID" value="MDC4183342.1"/>
    <property type="molecule type" value="Genomic_DNA"/>
</dbReference>
<comment type="caution">
    <text evidence="2">The sequence shown here is derived from an EMBL/GenBank/DDBJ whole genome shotgun (WGS) entry which is preliminary data.</text>
</comment>
<reference evidence="2" key="1">
    <citation type="submission" date="2021-11" db="EMBL/GenBank/DDBJ databases">
        <title>Description of Mycoplasma bradburyaesp. nov.from sea birds: a tribute to a great mycoplasmologist.</title>
        <authorList>
            <person name="Ramirez A.S."/>
            <person name="Poveda C."/>
            <person name="Suarez-Perez A."/>
            <person name="Rosales R.S."/>
            <person name="Dijkman R."/>
            <person name="Feberwee A."/>
            <person name="Spergser J."/>
            <person name="Szostak M.P."/>
            <person name="Ressel L."/>
            <person name="Calabuig P."/>
            <person name="Catania S."/>
            <person name="Gobbo F."/>
            <person name="Timofte D."/>
            <person name="Poveda J.B."/>
        </authorList>
    </citation>
    <scope>NUCLEOTIDE SEQUENCE</scope>
    <source>
        <strain evidence="2">T264</strain>
    </source>
</reference>
<evidence type="ECO:0000256" key="1">
    <source>
        <dbReference type="SAM" id="Coils"/>
    </source>
</evidence>
<sequence length="385" mass="46626">MSSKIEQNLTKEAIYKDISKWQAFLEGYKDFYGFDFEWSRYIKDCKLYYGHFDIHGFIKAYGKECEEDFKKFKALIAQKKQEEQNKEQAEQELSKELFNVYDQLFYADSLRVRLLINFLNPENSYEKKALKKSWKKAKSQGLTKREWMKSILNIPFKKGERDPHDYRYDYDEVHNILKQIKEIKKEYLNKNIKERSDRFSTKKMNEFEENINEASLVIDFHNDFATKLIEHEKKQASKKQEYLNYRQVVSGFVDEQEQEYQHENVQTQTDDELITKPFQKPHESIPEVKYNTLPKSIPDIDKELDLLHNKKVANYQDEMNDFFQKKLDQKIREIKSTSDLINSEFKKAEWIRKKSEIEYEKTKEFRQNLTKEIENINQSYSHKKR</sequence>
<accession>A0AAW6HPL4</accession>
<dbReference type="Pfam" id="PF17535">
    <property type="entry name" value="DUF5454"/>
    <property type="match status" value="1"/>
</dbReference>
<dbReference type="Proteomes" id="UP001216384">
    <property type="component" value="Unassembled WGS sequence"/>
</dbReference>